<evidence type="ECO:0000313" key="2">
    <source>
        <dbReference type="Proteomes" id="UP000184603"/>
    </source>
</evidence>
<protein>
    <submittedName>
        <fullName evidence="1">Uncharacterized protein</fullName>
    </submittedName>
</protein>
<dbReference type="OrthoDB" id="5431325at2"/>
<dbReference type="STRING" id="1121416.SAMN02745220_03467"/>
<evidence type="ECO:0000313" key="1">
    <source>
        <dbReference type="EMBL" id="SHO50461.1"/>
    </source>
</evidence>
<dbReference type="EMBL" id="FRFE01000019">
    <property type="protein sequence ID" value="SHO50461.1"/>
    <property type="molecule type" value="Genomic_DNA"/>
</dbReference>
<accession>A0A1M7YCZ4</accession>
<reference evidence="1 2" key="1">
    <citation type="submission" date="2016-12" db="EMBL/GenBank/DDBJ databases">
        <authorList>
            <person name="Song W.-J."/>
            <person name="Kurnit D.M."/>
        </authorList>
    </citation>
    <scope>NUCLEOTIDE SEQUENCE [LARGE SCALE GENOMIC DNA]</scope>
    <source>
        <strain evidence="1 2">DSM 18488</strain>
    </source>
</reference>
<sequence length="120" mass="13165">MLRKLFGLGKNTGRKKDPVAEQLGIDPEMCYCPSCGDEYRADITTCAGCNIALISGTEKLSQAKEKTEAFFSRSMEIGPEEPRVAIKGGKLRDLKPYQLLLAKERIPALLTGQEGDCRKG</sequence>
<dbReference type="AlphaFoldDB" id="A0A1M7YCZ4"/>
<dbReference type="RefSeq" id="WP_073614931.1">
    <property type="nucleotide sequence ID" value="NZ_FRFE01000019.1"/>
</dbReference>
<proteinExistence type="predicted"/>
<dbReference type="Proteomes" id="UP000184603">
    <property type="component" value="Unassembled WGS sequence"/>
</dbReference>
<organism evidence="1 2">
    <name type="scientific">Desulfopila aestuarii DSM 18488</name>
    <dbReference type="NCBI Taxonomy" id="1121416"/>
    <lineage>
        <taxon>Bacteria</taxon>
        <taxon>Pseudomonadati</taxon>
        <taxon>Thermodesulfobacteriota</taxon>
        <taxon>Desulfobulbia</taxon>
        <taxon>Desulfobulbales</taxon>
        <taxon>Desulfocapsaceae</taxon>
        <taxon>Desulfopila</taxon>
    </lineage>
</organism>
<keyword evidence="2" id="KW-1185">Reference proteome</keyword>
<name>A0A1M7YCZ4_9BACT</name>
<gene>
    <name evidence="1" type="ORF">SAMN02745220_03467</name>
</gene>